<dbReference type="STRING" id="1531966.A0A0A1TRZ5"/>
<name>A0A0A1TRZ5_9HYPO</name>
<evidence type="ECO:0008006" key="4">
    <source>
        <dbReference type="Google" id="ProtNLM"/>
    </source>
</evidence>
<feature type="region of interest" description="Disordered" evidence="1">
    <location>
        <begin position="1"/>
        <end position="22"/>
    </location>
</feature>
<sequence length="350" mass="39353">MATPDVARPVAAGNSQREQPFHHVKFDPTRHLRYEKPTSLITLDDLALELPDATCRTAITAPFPLLTPEGVYQLRSDIFRKDIVGKYGSWKYPGVYRIRGYGPAAPFAYSMWRSPEILAACSDAAGMELDIMMDYEIGQLNVQLPQSVDRNDPITENLPPAVPPKPRDDEAQEHEEGADLKDLVSAWHHDSYPWVCVLMLSDPVGMSGGETALRRGDGGVLKMRQPGMGYAVMMQGSLVSHAALRTLGSGERITFVVSMRPRDPTRPDTSTLRTVKPISDVDELFRQWADYRLDVISKRAQAMKEELALTKGRPARKTHELAKKWVEEQIDYLQATVKEMDLEDYIPPNY</sequence>
<proteinExistence type="predicted"/>
<dbReference type="EMBL" id="CDHN01000007">
    <property type="protein sequence ID" value="CEJ94818.1"/>
    <property type="molecule type" value="Genomic_DNA"/>
</dbReference>
<accession>A0A0A1TRZ5</accession>
<dbReference type="PANTHER" id="PTHR41677">
    <property type="entry name" value="YALI0B19030P"/>
    <property type="match status" value="1"/>
</dbReference>
<dbReference type="OrthoDB" id="10256055at2759"/>
<evidence type="ECO:0000313" key="2">
    <source>
        <dbReference type="EMBL" id="CEJ94818.1"/>
    </source>
</evidence>
<dbReference type="HOGENOM" id="CLU_045155_1_0_1"/>
<feature type="region of interest" description="Disordered" evidence="1">
    <location>
        <begin position="149"/>
        <end position="177"/>
    </location>
</feature>
<dbReference type="AlphaFoldDB" id="A0A0A1TRZ5"/>
<dbReference type="PANTHER" id="PTHR41677:SF1">
    <property type="entry name" value="FE2OG DIOXYGENASE DOMAIN-CONTAINING PROTEIN"/>
    <property type="match status" value="1"/>
</dbReference>
<reference evidence="2 3" key="1">
    <citation type="journal article" date="2015" name="Genome Announc.">
        <title>Draft Genome Sequence and Gene Annotation of the Entomopathogenic Fungus Verticillium hemipterigenum.</title>
        <authorList>
            <person name="Horn F."/>
            <person name="Habel A."/>
            <person name="Scharf D.H."/>
            <person name="Dworschak J."/>
            <person name="Brakhage A.A."/>
            <person name="Guthke R."/>
            <person name="Hertweck C."/>
            <person name="Linde J."/>
        </authorList>
    </citation>
    <scope>NUCLEOTIDE SEQUENCE [LARGE SCALE GENOMIC DNA]</scope>
</reference>
<feature type="compositionally biased region" description="Basic and acidic residues" evidence="1">
    <location>
        <begin position="165"/>
        <end position="177"/>
    </location>
</feature>
<dbReference type="Proteomes" id="UP000039046">
    <property type="component" value="Unassembled WGS sequence"/>
</dbReference>
<protein>
    <recommendedName>
        <fullName evidence="4">Fe2OG dioxygenase domain-containing protein</fullName>
    </recommendedName>
</protein>
<gene>
    <name evidence="2" type="ORF">VHEMI10327</name>
</gene>
<keyword evidence="3" id="KW-1185">Reference proteome</keyword>
<organism evidence="2 3">
    <name type="scientific">[Torrubiella] hemipterigena</name>
    <dbReference type="NCBI Taxonomy" id="1531966"/>
    <lineage>
        <taxon>Eukaryota</taxon>
        <taxon>Fungi</taxon>
        <taxon>Dikarya</taxon>
        <taxon>Ascomycota</taxon>
        <taxon>Pezizomycotina</taxon>
        <taxon>Sordariomycetes</taxon>
        <taxon>Hypocreomycetidae</taxon>
        <taxon>Hypocreales</taxon>
        <taxon>Clavicipitaceae</taxon>
        <taxon>Clavicipitaceae incertae sedis</taxon>
        <taxon>'Torrubiella' clade</taxon>
    </lineage>
</organism>
<evidence type="ECO:0000313" key="3">
    <source>
        <dbReference type="Proteomes" id="UP000039046"/>
    </source>
</evidence>
<evidence type="ECO:0000256" key="1">
    <source>
        <dbReference type="SAM" id="MobiDB-lite"/>
    </source>
</evidence>